<dbReference type="GO" id="GO:0004672">
    <property type="term" value="F:protein kinase activity"/>
    <property type="evidence" value="ECO:0007669"/>
    <property type="project" value="InterPro"/>
</dbReference>
<evidence type="ECO:0000259" key="7">
    <source>
        <dbReference type="PROSITE" id="PS50011"/>
    </source>
</evidence>
<comment type="similarity">
    <text evidence="5">Belongs to the protein kinase superfamily. Ser/Thr protein kinase family. GCN2 subfamily.</text>
</comment>
<dbReference type="RefSeq" id="XP_016270904.1">
    <property type="nucleotide sequence ID" value="XM_016417745.1"/>
</dbReference>
<dbReference type="SMART" id="SM00220">
    <property type="entry name" value="S_TKc"/>
    <property type="match status" value="1"/>
</dbReference>
<feature type="region of interest" description="Disordered" evidence="6">
    <location>
        <begin position="206"/>
        <end position="229"/>
    </location>
</feature>
<evidence type="ECO:0000256" key="6">
    <source>
        <dbReference type="SAM" id="MobiDB-lite"/>
    </source>
</evidence>
<dbReference type="InterPro" id="IPR050339">
    <property type="entry name" value="CC_SR_Kinase"/>
</dbReference>
<evidence type="ECO:0000256" key="4">
    <source>
        <dbReference type="ARBA" id="ARBA00022840"/>
    </source>
</evidence>
<evidence type="ECO:0000256" key="2">
    <source>
        <dbReference type="ARBA" id="ARBA00022741"/>
    </source>
</evidence>
<keyword evidence="9" id="KW-1185">Reference proteome</keyword>
<feature type="domain" description="Protein kinase" evidence="7">
    <location>
        <begin position="244"/>
        <end position="564"/>
    </location>
</feature>
<evidence type="ECO:0000256" key="1">
    <source>
        <dbReference type="ARBA" id="ARBA00022679"/>
    </source>
</evidence>
<dbReference type="Proteomes" id="UP000016926">
    <property type="component" value="Unassembled WGS sequence"/>
</dbReference>
<dbReference type="GeneID" id="27368090"/>
<evidence type="ECO:0000256" key="3">
    <source>
        <dbReference type="ARBA" id="ARBA00022777"/>
    </source>
</evidence>
<dbReference type="OrthoDB" id="1405469at2759"/>
<protein>
    <submittedName>
        <fullName evidence="8">Protein kinase IKS1</fullName>
    </submittedName>
</protein>
<dbReference type="AlphaFoldDB" id="M7WPL1"/>
<dbReference type="InterPro" id="IPR000719">
    <property type="entry name" value="Prot_kinase_dom"/>
</dbReference>
<reference evidence="8 9" key="1">
    <citation type="journal article" date="2012" name="Nat. Commun.">
        <title>A multi-omic map of the lipid-producing yeast Rhodosporidium toruloides.</title>
        <authorList>
            <person name="Zhu Z."/>
            <person name="Zhang S."/>
            <person name="Liu H."/>
            <person name="Shen H."/>
            <person name="Lin X."/>
            <person name="Yang F."/>
            <person name="Zhou Y.J."/>
            <person name="Jin G."/>
            <person name="Ye M."/>
            <person name="Zou H."/>
            <person name="Zou H."/>
            <person name="Zhao Z.K."/>
        </authorList>
    </citation>
    <scope>NUCLEOTIDE SEQUENCE [LARGE SCALE GENOMIC DNA]</scope>
    <source>
        <strain evidence="8 9">NP11</strain>
    </source>
</reference>
<feature type="region of interest" description="Disordered" evidence="6">
    <location>
        <begin position="44"/>
        <end position="175"/>
    </location>
</feature>
<dbReference type="HOGENOM" id="CLU_342291_0_0_1"/>
<keyword evidence="1" id="KW-0808">Transferase</keyword>
<dbReference type="PANTHER" id="PTHR11042">
    <property type="entry name" value="EUKARYOTIC TRANSLATION INITIATION FACTOR 2-ALPHA KINASE EIF2-ALPHA KINASE -RELATED"/>
    <property type="match status" value="1"/>
</dbReference>
<dbReference type="GO" id="GO:0005524">
    <property type="term" value="F:ATP binding"/>
    <property type="evidence" value="ECO:0007669"/>
    <property type="project" value="UniProtKB-KW"/>
</dbReference>
<dbReference type="Pfam" id="PF00069">
    <property type="entry name" value="Pkinase"/>
    <property type="match status" value="1"/>
</dbReference>
<keyword evidence="3 8" id="KW-0418">Kinase</keyword>
<dbReference type="GO" id="GO:0005634">
    <property type="term" value="C:nucleus"/>
    <property type="evidence" value="ECO:0007669"/>
    <property type="project" value="TreeGrafter"/>
</dbReference>
<evidence type="ECO:0000313" key="9">
    <source>
        <dbReference type="Proteomes" id="UP000016926"/>
    </source>
</evidence>
<dbReference type="GO" id="GO:0005737">
    <property type="term" value="C:cytoplasm"/>
    <property type="evidence" value="ECO:0007669"/>
    <property type="project" value="TreeGrafter"/>
</dbReference>
<dbReference type="InterPro" id="IPR011009">
    <property type="entry name" value="Kinase-like_dom_sf"/>
</dbReference>
<dbReference type="InterPro" id="IPR008271">
    <property type="entry name" value="Ser/Thr_kinase_AS"/>
</dbReference>
<gene>
    <name evidence="8" type="ORF">RHTO_04077</name>
</gene>
<dbReference type="PROSITE" id="PS50011">
    <property type="entry name" value="PROTEIN_KINASE_DOM"/>
    <property type="match status" value="1"/>
</dbReference>
<dbReference type="Gene3D" id="3.30.200.20">
    <property type="entry name" value="Phosphorylase Kinase, domain 1"/>
    <property type="match status" value="1"/>
</dbReference>
<accession>M7WPL1</accession>
<proteinExistence type="inferred from homology"/>
<dbReference type="EMBL" id="KB722666">
    <property type="protein sequence ID" value="EMS19785.1"/>
    <property type="molecule type" value="Genomic_DNA"/>
</dbReference>
<dbReference type="Gene3D" id="1.10.510.10">
    <property type="entry name" value="Transferase(Phosphotransferase) domain 1"/>
    <property type="match status" value="1"/>
</dbReference>
<name>M7WPL1_RHOT1</name>
<dbReference type="SUPFAM" id="SSF56112">
    <property type="entry name" value="Protein kinase-like (PK-like)"/>
    <property type="match status" value="1"/>
</dbReference>
<dbReference type="PANTHER" id="PTHR11042:SF138">
    <property type="entry name" value="SERINE_THREONINE-PROTEIN KINASE IKS1-RELATED"/>
    <property type="match status" value="1"/>
</dbReference>
<feature type="compositionally biased region" description="Pro residues" evidence="6">
    <location>
        <begin position="684"/>
        <end position="708"/>
    </location>
</feature>
<feature type="region of interest" description="Disordered" evidence="6">
    <location>
        <begin position="672"/>
        <end position="715"/>
    </location>
</feature>
<keyword evidence="2" id="KW-0547">Nucleotide-binding</keyword>
<evidence type="ECO:0000256" key="5">
    <source>
        <dbReference type="ARBA" id="ARBA00037982"/>
    </source>
</evidence>
<sequence length="828" mass="89512">MAQPVLPAPQTALQDPATSWQVVLVDPSKRKVVLYSPHLRRLAVSETPPGSPLATPPRRGRFGRSGGRSWASVSTGSIGSDGEERAGRAVSPLREPASPSLSTVSDATDDVRITGPPPSHCPLCYQPLPPPAQRRRPSPSSHETTRTRHFPLLPPPASSTSTDDSRQGEDGLVTTQLTNVRDVREVDSNWWGMLSEASSLVATPMSTASRALPSDDEGDSASGQSGAEHLDQSQMNEGYFARFFEEVQLLGKGGQGAVYLVRHVLNGEALGLYACKKISVGDSPSYLLSILREVHLLESVSHPNIVAYHHAWLETSSAIPSRFAPQVPTLHILMSYANGGSLAEFIEARRGSRDESARGSVGERARHRRQEEKERAVHLLRLEDIVTLFEDIVRGLAFLHSKNILHLDLKAENVLLNWDEDALLPTCQLSDFGSATNDSYHRERHGGSGTLAYTPPEAFTPSPTTGALPSPDRGSDMWALGLILHLLCFFSLPFGEAREEGDTRKLEEEVRSYKGFNPSDPLPLSASARHDLPTSLLHLLSQLVNLDSTRRPSCEKVQLALTRIRRDLQLQRLRGEHEEAVGTAVAKWLPGTSKAGNLLPRAFIDARRRRLSEASSGVRWEEVEVEVESEAGSDEWNAPPSRAVRSAPSLFVLSEVELTVSTRKSSALLRRASSPALFRRRSPSPLPSPPTPRPRLSPPLPLPAPPSATLPAGPSSSPLSAILDFGRKGTGVVRVGLREGSGSGMLQGTVLASLAAAVKLIHLRRLSPAISTFPAPDMSLDISPAIPLWLVSALVLETLIDVSLASPVVTAGLLVVHMAVLRLVARLG</sequence>
<organism evidence="8 9">
    <name type="scientific">Rhodotorula toruloides (strain NP11)</name>
    <name type="common">Yeast</name>
    <name type="synonym">Rhodosporidium toruloides</name>
    <dbReference type="NCBI Taxonomy" id="1130832"/>
    <lineage>
        <taxon>Eukaryota</taxon>
        <taxon>Fungi</taxon>
        <taxon>Dikarya</taxon>
        <taxon>Basidiomycota</taxon>
        <taxon>Pucciniomycotina</taxon>
        <taxon>Microbotryomycetes</taxon>
        <taxon>Sporidiobolales</taxon>
        <taxon>Sporidiobolaceae</taxon>
        <taxon>Rhodotorula</taxon>
    </lineage>
</organism>
<evidence type="ECO:0000313" key="8">
    <source>
        <dbReference type="EMBL" id="EMS19785.1"/>
    </source>
</evidence>
<dbReference type="eggNOG" id="KOG0032">
    <property type="taxonomic scope" value="Eukaryota"/>
</dbReference>
<keyword evidence="4" id="KW-0067">ATP-binding</keyword>
<dbReference type="PROSITE" id="PS00108">
    <property type="entry name" value="PROTEIN_KINASE_ST"/>
    <property type="match status" value="1"/>
</dbReference>